<feature type="transmembrane region" description="Helical" evidence="6">
    <location>
        <begin position="7"/>
        <end position="23"/>
    </location>
</feature>
<dbReference type="OrthoDB" id="9799225at2"/>
<protein>
    <recommendedName>
        <fullName evidence="9">AI-2E family transporter</fullName>
    </recommendedName>
</protein>
<feature type="transmembrane region" description="Helical" evidence="6">
    <location>
        <begin position="265"/>
        <end position="283"/>
    </location>
</feature>
<feature type="transmembrane region" description="Helical" evidence="6">
    <location>
        <begin position="227"/>
        <end position="253"/>
    </location>
</feature>
<proteinExistence type="inferred from homology"/>
<feature type="transmembrane region" description="Helical" evidence="6">
    <location>
        <begin position="303"/>
        <end position="329"/>
    </location>
</feature>
<name>A0A7U7G950_9GAMM</name>
<feature type="transmembrane region" description="Helical" evidence="6">
    <location>
        <begin position="29"/>
        <end position="50"/>
    </location>
</feature>
<evidence type="ECO:0000313" key="7">
    <source>
        <dbReference type="EMBL" id="CDH43487.1"/>
    </source>
</evidence>
<dbReference type="AlphaFoldDB" id="A0A7U7G950"/>
<keyword evidence="4 6" id="KW-1133">Transmembrane helix</keyword>
<evidence type="ECO:0000313" key="8">
    <source>
        <dbReference type="Proteomes" id="UP000019184"/>
    </source>
</evidence>
<evidence type="ECO:0000256" key="2">
    <source>
        <dbReference type="ARBA" id="ARBA00009773"/>
    </source>
</evidence>
<dbReference type="InterPro" id="IPR002549">
    <property type="entry name" value="AI-2E-like"/>
</dbReference>
<comment type="similarity">
    <text evidence="2">Belongs to the autoinducer-2 exporter (AI-2E) (TC 2.A.86) family.</text>
</comment>
<accession>A0A7U7G950</accession>
<dbReference type="PANTHER" id="PTHR21716:SF64">
    <property type="entry name" value="AI-2 TRANSPORT PROTEIN TQSA"/>
    <property type="match status" value="1"/>
</dbReference>
<dbReference type="Proteomes" id="UP000019184">
    <property type="component" value="Unassembled WGS sequence"/>
</dbReference>
<dbReference type="GO" id="GO:0055085">
    <property type="term" value="P:transmembrane transport"/>
    <property type="evidence" value="ECO:0007669"/>
    <property type="project" value="TreeGrafter"/>
</dbReference>
<dbReference type="EMBL" id="CBTK010000027">
    <property type="protein sequence ID" value="CDH43487.1"/>
    <property type="molecule type" value="Genomic_DNA"/>
</dbReference>
<dbReference type="GO" id="GO:0016020">
    <property type="term" value="C:membrane"/>
    <property type="evidence" value="ECO:0007669"/>
    <property type="project" value="UniProtKB-SubCell"/>
</dbReference>
<keyword evidence="3 6" id="KW-0812">Transmembrane</keyword>
<keyword evidence="5 6" id="KW-0472">Membrane</keyword>
<evidence type="ECO:0000256" key="6">
    <source>
        <dbReference type="SAM" id="Phobius"/>
    </source>
</evidence>
<evidence type="ECO:0000256" key="1">
    <source>
        <dbReference type="ARBA" id="ARBA00004141"/>
    </source>
</evidence>
<dbReference type="PANTHER" id="PTHR21716">
    <property type="entry name" value="TRANSMEMBRANE PROTEIN"/>
    <property type="match status" value="1"/>
</dbReference>
<gene>
    <name evidence="7" type="ORF">BN874_1220004</name>
</gene>
<evidence type="ECO:0008006" key="9">
    <source>
        <dbReference type="Google" id="ProtNLM"/>
    </source>
</evidence>
<keyword evidence="8" id="KW-1185">Reference proteome</keyword>
<organism evidence="7 8">
    <name type="scientific">Candidatus Contendobacter odensis Run_B_J11</name>
    <dbReference type="NCBI Taxonomy" id="1400861"/>
    <lineage>
        <taxon>Bacteria</taxon>
        <taxon>Pseudomonadati</taxon>
        <taxon>Pseudomonadota</taxon>
        <taxon>Gammaproteobacteria</taxon>
        <taxon>Candidatus Competibacteraceae</taxon>
        <taxon>Candidatus Contendibacter</taxon>
    </lineage>
</organism>
<sequence length="348" mass="38684">MNERFQTVVYGSILALIIGWVLYIGRDVFIPIVFGILVVYVIIGLARLLGRISFFGWILPLHIRYYLSILLIALGLVEGAYLAITNMDEVVALGPKYQESLLSTLQKVAILFHMETDLTWTTLRQEILARTNMQRLIGSIIASIFSIIVSILVMVLYASFLLIEQRSFSTKIDNLSSDPRNIARIRQLTTDINARIGAYLALKTFIGILLGAISWMVMAYVGLEFAALWAILIVLLNYVPYIGSFLSVLFPVIMAIVQFFDLNEVLAVLLPLTVVQFLIGNFLDPYLMGNSLNLSPFVILVSLTVWSGLWGIPGAFLAVPITAVMAIVFSEFSGTRPLAVLLSRNGQL</sequence>
<evidence type="ECO:0000256" key="4">
    <source>
        <dbReference type="ARBA" id="ARBA00022989"/>
    </source>
</evidence>
<feature type="transmembrane region" description="Helical" evidence="6">
    <location>
        <begin position="196"/>
        <end position="221"/>
    </location>
</feature>
<reference evidence="7 8" key="1">
    <citation type="journal article" date="2014" name="ISME J.">
        <title>Candidatus Competibacter-lineage genomes retrieved from metagenomes reveal functional metabolic diversity.</title>
        <authorList>
            <person name="McIlroy S.J."/>
            <person name="Albertsen M."/>
            <person name="Andresen E.K."/>
            <person name="Saunders A.M."/>
            <person name="Kristiansen R."/>
            <person name="Stokholm-Bjerregaard M."/>
            <person name="Nielsen K.L."/>
            <person name="Nielsen P.H."/>
        </authorList>
    </citation>
    <scope>NUCLEOTIDE SEQUENCE [LARGE SCALE GENOMIC DNA]</scope>
    <source>
        <strain evidence="7 8">Run_B_J11</strain>
    </source>
</reference>
<evidence type="ECO:0000256" key="5">
    <source>
        <dbReference type="ARBA" id="ARBA00023136"/>
    </source>
</evidence>
<feature type="transmembrane region" description="Helical" evidence="6">
    <location>
        <begin position="62"/>
        <end position="84"/>
    </location>
</feature>
<evidence type="ECO:0000256" key="3">
    <source>
        <dbReference type="ARBA" id="ARBA00022692"/>
    </source>
</evidence>
<dbReference type="Pfam" id="PF01594">
    <property type="entry name" value="AI-2E_transport"/>
    <property type="match status" value="1"/>
</dbReference>
<feature type="transmembrane region" description="Helical" evidence="6">
    <location>
        <begin position="136"/>
        <end position="163"/>
    </location>
</feature>
<dbReference type="RefSeq" id="WP_034430550.1">
    <property type="nucleotide sequence ID" value="NZ_CBTK010000027.1"/>
</dbReference>
<comment type="subcellular location">
    <subcellularLocation>
        <location evidence="1">Membrane</location>
        <topology evidence="1">Multi-pass membrane protein</topology>
    </subcellularLocation>
</comment>
<comment type="caution">
    <text evidence="7">The sequence shown here is derived from an EMBL/GenBank/DDBJ whole genome shotgun (WGS) entry which is preliminary data.</text>
</comment>